<keyword evidence="5 11" id="KW-0418">Kinase</keyword>
<dbReference type="CDD" id="cd14014">
    <property type="entry name" value="STKc_PknB_like"/>
    <property type="match status" value="1"/>
</dbReference>
<dbReference type="PROSITE" id="PS00108">
    <property type="entry name" value="PROTEIN_KINASE_ST"/>
    <property type="match status" value="1"/>
</dbReference>
<dbReference type="InterPro" id="IPR011042">
    <property type="entry name" value="6-blade_b-propeller_TolB-like"/>
</dbReference>
<dbReference type="Proteomes" id="UP000604475">
    <property type="component" value="Unassembled WGS sequence"/>
</dbReference>
<evidence type="ECO:0000256" key="2">
    <source>
        <dbReference type="ARBA" id="ARBA00022527"/>
    </source>
</evidence>
<keyword evidence="4 7" id="KW-0547">Nucleotide-binding</keyword>
<dbReference type="GO" id="GO:0004674">
    <property type="term" value="F:protein serine/threonine kinase activity"/>
    <property type="evidence" value="ECO:0007669"/>
    <property type="project" value="UniProtKB-KW"/>
</dbReference>
<dbReference type="SUPFAM" id="SSF56112">
    <property type="entry name" value="Protein kinase-like (PK-like)"/>
    <property type="match status" value="1"/>
</dbReference>
<gene>
    <name evidence="11" type="ORF">I7412_39355</name>
</gene>
<dbReference type="Gene3D" id="3.30.200.20">
    <property type="entry name" value="Phosphorylase Kinase, domain 1"/>
    <property type="match status" value="1"/>
</dbReference>
<feature type="compositionally biased region" description="Basic residues" evidence="8">
    <location>
        <begin position="408"/>
        <end position="420"/>
    </location>
</feature>
<dbReference type="Gene3D" id="2.120.10.30">
    <property type="entry name" value="TolB, C-terminal domain"/>
    <property type="match status" value="2"/>
</dbReference>
<evidence type="ECO:0000256" key="8">
    <source>
        <dbReference type="SAM" id="MobiDB-lite"/>
    </source>
</evidence>
<dbReference type="Pfam" id="PF25021">
    <property type="entry name" value="TEN_NHL"/>
    <property type="match status" value="3"/>
</dbReference>
<dbReference type="PROSITE" id="PS00107">
    <property type="entry name" value="PROTEIN_KINASE_ATP"/>
    <property type="match status" value="1"/>
</dbReference>
<keyword evidence="2" id="KW-0723">Serine/threonine-protein kinase</keyword>
<keyword evidence="6 7" id="KW-0067">ATP-binding</keyword>
<evidence type="ECO:0000259" key="10">
    <source>
        <dbReference type="PROSITE" id="PS50011"/>
    </source>
</evidence>
<proteinExistence type="predicted"/>
<dbReference type="Gene3D" id="1.10.510.10">
    <property type="entry name" value="Transferase(Phosphotransferase) domain 1"/>
    <property type="match status" value="1"/>
</dbReference>
<dbReference type="EMBL" id="JAEACQ010000371">
    <property type="protein sequence ID" value="MBL7633110.1"/>
    <property type="molecule type" value="Genomic_DNA"/>
</dbReference>
<comment type="caution">
    <text evidence="11">The sequence shown here is derived from an EMBL/GenBank/DDBJ whole genome shotgun (WGS) entry which is preliminary data.</text>
</comment>
<name>A0A937RMU6_9ACTN</name>
<dbReference type="InterPro" id="IPR008271">
    <property type="entry name" value="Ser/Thr_kinase_AS"/>
</dbReference>
<dbReference type="PROSITE" id="PS50011">
    <property type="entry name" value="PROTEIN_KINASE_DOM"/>
    <property type="match status" value="1"/>
</dbReference>
<dbReference type="AlphaFoldDB" id="A0A937RMU6"/>
<sequence length="818" mass="82663">MPTPVPDLVAHALPGYEIGAELGRGGFGTVLAARHRLMGRPVAVKVLLDAGGPAAASGGWSGPGGFYASDDPGDGTPSDLRSRFLSEAQVLAGLDHPHIVRVYDYVEYEGLCLLVMEQLTGGSLRSRVAGGLDPRASVAVGLAAATALATAHQIGVLHRDVKPDNLLFGADGVPRVTDFGIAKIVETTAVTATGLVGTPRYMAPEQIEGTRLGPGTDIYALGVVLYELLTGRPVFPRGLAVPALLHHHLAVAPQPMPEVPAPLAAAVLAMLAKSPADRPATAHELALRLAAAATSVFGLGWLTHAAVPVRLPEDVLTAAGHRLGETLPGQPTGWAPATPPPGATASLNTPPGTLPPTLPSTPPPGTAGRSSWQPLGGPPPPGGPGGGPGFPHPGGPPRGGPPPEPLARTRRGRRARPGPRRRTILIAGAAAAVCLVALGVGLVVANLGGGSRSGYSGETQLLRASALGAIAQAPDGSIFVVAPTLDPGAGAVYRLDADGEITKFAGVGPAPQTPGAASQSPSVGPTSSPSPTPFPAAGMPASELVLLEPGGLAAGKDGALYLADRGRGQVYRITPDGRAFLFAGAGPDEEGFTVDSGLATKAALSEPDALAVGPDGSLYLTEGTRVRKIDRDGFISTVAGVYQESGYEGDGGPATKATLTSPGGLAVARDGTVYVADAGVETVRKIAKDGIITTVAGIPGEYGHDGDGGPATRAMLYDPYGLAVDDAGDLYIADYGNDKIRLVNAEGVISTYAGAGSDGTGNGLEGTLATQAYLPYVSALLLDSSGALYGTLWDDAILLRVDPDNHVVHTVIVPPKDS</sequence>
<dbReference type="GO" id="GO:0005524">
    <property type="term" value="F:ATP binding"/>
    <property type="evidence" value="ECO:0007669"/>
    <property type="project" value="UniProtKB-UniRule"/>
</dbReference>
<organism evidence="11 12">
    <name type="scientific">Frankia nepalensis</name>
    <dbReference type="NCBI Taxonomy" id="1836974"/>
    <lineage>
        <taxon>Bacteria</taxon>
        <taxon>Bacillati</taxon>
        <taxon>Actinomycetota</taxon>
        <taxon>Actinomycetes</taxon>
        <taxon>Frankiales</taxon>
        <taxon>Frankiaceae</taxon>
        <taxon>Frankia</taxon>
    </lineage>
</organism>
<feature type="region of interest" description="Disordered" evidence="8">
    <location>
        <begin position="506"/>
        <end position="537"/>
    </location>
</feature>
<evidence type="ECO:0000256" key="1">
    <source>
        <dbReference type="ARBA" id="ARBA00012513"/>
    </source>
</evidence>
<feature type="binding site" evidence="7">
    <location>
        <position position="45"/>
    </location>
    <ligand>
        <name>ATP</name>
        <dbReference type="ChEBI" id="CHEBI:30616"/>
    </ligand>
</feature>
<evidence type="ECO:0000256" key="6">
    <source>
        <dbReference type="ARBA" id="ARBA00022840"/>
    </source>
</evidence>
<protein>
    <recommendedName>
        <fullName evidence="1">non-specific serine/threonine protein kinase</fullName>
        <ecNumber evidence="1">2.7.11.1</ecNumber>
    </recommendedName>
</protein>
<feature type="compositionally biased region" description="Pro residues" evidence="8">
    <location>
        <begin position="390"/>
        <end position="405"/>
    </location>
</feature>
<dbReference type="PANTHER" id="PTHR43289">
    <property type="entry name" value="MITOGEN-ACTIVATED PROTEIN KINASE KINASE KINASE 20-RELATED"/>
    <property type="match status" value="1"/>
</dbReference>
<evidence type="ECO:0000313" key="12">
    <source>
        <dbReference type="Proteomes" id="UP000604475"/>
    </source>
</evidence>
<dbReference type="InterPro" id="IPR017441">
    <property type="entry name" value="Protein_kinase_ATP_BS"/>
</dbReference>
<feature type="domain" description="Protein kinase" evidence="10">
    <location>
        <begin position="16"/>
        <end position="297"/>
    </location>
</feature>
<evidence type="ECO:0000256" key="9">
    <source>
        <dbReference type="SAM" id="Phobius"/>
    </source>
</evidence>
<feature type="compositionally biased region" description="Pro residues" evidence="8">
    <location>
        <begin position="352"/>
        <end position="365"/>
    </location>
</feature>
<feature type="region of interest" description="Disordered" evidence="8">
    <location>
        <begin position="323"/>
        <end position="420"/>
    </location>
</feature>
<dbReference type="InterPro" id="IPR011009">
    <property type="entry name" value="Kinase-like_dom_sf"/>
</dbReference>
<dbReference type="RefSeq" id="WP_203007734.1">
    <property type="nucleotide sequence ID" value="NZ_JADWYU010000082.1"/>
</dbReference>
<reference evidence="11" key="1">
    <citation type="submission" date="2020-12" db="EMBL/GenBank/DDBJ databases">
        <title>Genomic characterization of non-nitrogen-fixing Frankia strains.</title>
        <authorList>
            <person name="Carlos-Shanley C."/>
            <person name="Guerra T."/>
            <person name="Hahn D."/>
        </authorList>
    </citation>
    <scope>NUCLEOTIDE SEQUENCE</scope>
    <source>
        <strain evidence="11">CN6</strain>
    </source>
</reference>
<dbReference type="InterPro" id="IPR056822">
    <property type="entry name" value="TEN_NHL"/>
</dbReference>
<keyword evidence="12" id="KW-1185">Reference proteome</keyword>
<dbReference type="SUPFAM" id="SSF63829">
    <property type="entry name" value="Calcium-dependent phosphotriesterase"/>
    <property type="match status" value="1"/>
</dbReference>
<evidence type="ECO:0000256" key="5">
    <source>
        <dbReference type="ARBA" id="ARBA00022777"/>
    </source>
</evidence>
<keyword evidence="9" id="KW-1133">Transmembrane helix</keyword>
<dbReference type="PANTHER" id="PTHR43289:SF6">
    <property type="entry name" value="SERINE_THREONINE-PROTEIN KINASE NEKL-3"/>
    <property type="match status" value="1"/>
</dbReference>
<evidence type="ECO:0000313" key="11">
    <source>
        <dbReference type="EMBL" id="MBL7633110.1"/>
    </source>
</evidence>
<evidence type="ECO:0000256" key="7">
    <source>
        <dbReference type="PROSITE-ProRule" id="PRU10141"/>
    </source>
</evidence>
<dbReference type="SMART" id="SM00220">
    <property type="entry name" value="S_TKc"/>
    <property type="match status" value="1"/>
</dbReference>
<feature type="transmembrane region" description="Helical" evidence="9">
    <location>
        <begin position="423"/>
        <end position="445"/>
    </location>
</feature>
<keyword evidence="9" id="KW-0472">Membrane</keyword>
<accession>A0A937RMU6</accession>
<dbReference type="InterPro" id="IPR000719">
    <property type="entry name" value="Prot_kinase_dom"/>
</dbReference>
<feature type="compositionally biased region" description="Low complexity" evidence="8">
    <location>
        <begin position="518"/>
        <end position="527"/>
    </location>
</feature>
<dbReference type="Pfam" id="PF00069">
    <property type="entry name" value="Pkinase"/>
    <property type="match status" value="1"/>
</dbReference>
<keyword evidence="3" id="KW-0808">Transferase</keyword>
<evidence type="ECO:0000256" key="4">
    <source>
        <dbReference type="ARBA" id="ARBA00022741"/>
    </source>
</evidence>
<keyword evidence="9" id="KW-0812">Transmembrane</keyword>
<evidence type="ECO:0000256" key="3">
    <source>
        <dbReference type="ARBA" id="ARBA00022679"/>
    </source>
</evidence>
<dbReference type="EC" id="2.7.11.1" evidence="1"/>